<evidence type="ECO:0000313" key="2">
    <source>
        <dbReference type="Proteomes" id="UP000284095"/>
    </source>
</evidence>
<name>A0A414SSI7_9FIRM</name>
<sequence>MNKRIIITMCITSFILTNLTACVKTPEEKIVTDKKKGSISENIIPASKDPKKLEIPKHWTDTIEKSDGFITIHADYEMNIPEIYNTPVYAYEMKKLSNQELGRLCNYFSEGNKIYRYPKMSKDELKKEQEKIQNFEGRWAKLEAVASTTYWQNSYKQLDKIIAQAPDKKETLQYAAPKWETPYQTERDKWDGQSDFYYDTKDKIGLSVRIDKGRNIDPVIRAVNYDTKAGSVTRFLYQEGTYIDEKTIERLVAGSEEDPPEYKSWVEKLKNKISDAPDITEDEARKKAEQVLKDLAVTGMKIQECVRATGSTETESWGMLDEECETEVGYSLYFFRTERNLTGYETTYSDVYGDSSKIPETVYTPKFGTESIQMIITKNGVKKFRWNNISVKKEKIADNTKLLLFEKIKEKLAQHILYMQISDDGERTKKEGLKFTYEIRDVKLRLGNISAYEDPNSVWLVPMWVFEVDRSWQDKEQVNKESLPYEVTLNAIDGGYIDTE</sequence>
<reference evidence="1 2" key="1">
    <citation type="submission" date="2018-08" db="EMBL/GenBank/DDBJ databases">
        <title>A genome reference for cultivated species of the human gut microbiota.</title>
        <authorList>
            <person name="Zou Y."/>
            <person name="Xue W."/>
            <person name="Luo G."/>
        </authorList>
    </citation>
    <scope>NUCLEOTIDE SEQUENCE [LARGE SCALE GENOMIC DNA]</scope>
    <source>
        <strain evidence="1 2">AM22-22</strain>
    </source>
</reference>
<protein>
    <submittedName>
        <fullName evidence="1">Uncharacterized protein</fullName>
    </submittedName>
</protein>
<proteinExistence type="predicted"/>
<comment type="caution">
    <text evidence="1">The sequence shown here is derived from an EMBL/GenBank/DDBJ whole genome shotgun (WGS) entry which is preliminary data.</text>
</comment>
<gene>
    <name evidence="1" type="ORF">DW265_10700</name>
</gene>
<evidence type="ECO:0000313" key="1">
    <source>
        <dbReference type="EMBL" id="RHG24114.1"/>
    </source>
</evidence>
<dbReference type="AlphaFoldDB" id="A0A414SSI7"/>
<organism evidence="1 2">
    <name type="scientific">Dorea longicatena</name>
    <dbReference type="NCBI Taxonomy" id="88431"/>
    <lineage>
        <taxon>Bacteria</taxon>
        <taxon>Bacillati</taxon>
        <taxon>Bacillota</taxon>
        <taxon>Clostridia</taxon>
        <taxon>Lachnospirales</taxon>
        <taxon>Lachnospiraceae</taxon>
        <taxon>Dorea</taxon>
    </lineage>
</organism>
<dbReference type="RefSeq" id="WP_118225272.1">
    <property type="nucleotide sequence ID" value="NZ_QRIC01000025.1"/>
</dbReference>
<dbReference type="Proteomes" id="UP000284095">
    <property type="component" value="Unassembled WGS sequence"/>
</dbReference>
<dbReference type="EMBL" id="QRIC01000025">
    <property type="protein sequence ID" value="RHG24114.1"/>
    <property type="molecule type" value="Genomic_DNA"/>
</dbReference>
<keyword evidence="2" id="KW-1185">Reference proteome</keyword>
<accession>A0A414SSI7</accession>